<proteinExistence type="predicted"/>
<protein>
    <submittedName>
        <fullName evidence="1">Uncharacterized protein</fullName>
    </submittedName>
</protein>
<evidence type="ECO:0000313" key="1">
    <source>
        <dbReference type="EMBL" id="GMN24744.1"/>
    </source>
</evidence>
<name>A0AA88D210_FICCA</name>
<organism evidence="1 2">
    <name type="scientific">Ficus carica</name>
    <name type="common">Common fig</name>
    <dbReference type="NCBI Taxonomy" id="3494"/>
    <lineage>
        <taxon>Eukaryota</taxon>
        <taxon>Viridiplantae</taxon>
        <taxon>Streptophyta</taxon>
        <taxon>Embryophyta</taxon>
        <taxon>Tracheophyta</taxon>
        <taxon>Spermatophyta</taxon>
        <taxon>Magnoliopsida</taxon>
        <taxon>eudicotyledons</taxon>
        <taxon>Gunneridae</taxon>
        <taxon>Pentapetalae</taxon>
        <taxon>rosids</taxon>
        <taxon>fabids</taxon>
        <taxon>Rosales</taxon>
        <taxon>Moraceae</taxon>
        <taxon>Ficeae</taxon>
        <taxon>Ficus</taxon>
    </lineage>
</organism>
<gene>
    <name evidence="1" type="ORF">TIFTF001_050344</name>
</gene>
<dbReference type="Proteomes" id="UP001187192">
    <property type="component" value="Unassembled WGS sequence"/>
</dbReference>
<evidence type="ECO:0000313" key="2">
    <source>
        <dbReference type="Proteomes" id="UP001187192"/>
    </source>
</evidence>
<dbReference type="EMBL" id="BTGU01008132">
    <property type="protein sequence ID" value="GMN24744.1"/>
    <property type="molecule type" value="Genomic_DNA"/>
</dbReference>
<reference evidence="1" key="1">
    <citation type="submission" date="2023-07" db="EMBL/GenBank/DDBJ databases">
        <title>draft genome sequence of fig (Ficus carica).</title>
        <authorList>
            <person name="Takahashi T."/>
            <person name="Nishimura K."/>
        </authorList>
    </citation>
    <scope>NUCLEOTIDE SEQUENCE</scope>
</reference>
<keyword evidence="2" id="KW-1185">Reference proteome</keyword>
<accession>A0AA88D210</accession>
<comment type="caution">
    <text evidence="1">The sequence shown here is derived from an EMBL/GenBank/DDBJ whole genome shotgun (WGS) entry which is preliminary data.</text>
</comment>
<dbReference type="AlphaFoldDB" id="A0AA88D210"/>
<sequence length="75" mass="8296">MALPLFGGAALGAAFETLFGEVKILIEKAAMFKGKLKKIERKLVALDQPIKKLSDMVNEKLKKLSITHCHIDTFP</sequence>